<dbReference type="EMBL" id="KV419415">
    <property type="protein sequence ID" value="KZS91395.1"/>
    <property type="molecule type" value="Genomic_DNA"/>
</dbReference>
<keyword evidence="1" id="KW-0732">Signal</keyword>
<feature type="chain" id="PRO_5007853099" description="Secreted protein" evidence="1">
    <location>
        <begin position="26"/>
        <end position="146"/>
    </location>
</feature>
<dbReference type="InterPro" id="IPR045469">
    <property type="entry name" value="Nis1"/>
</dbReference>
<dbReference type="OrthoDB" id="3300094at2759"/>
<dbReference type="Proteomes" id="UP000076722">
    <property type="component" value="Unassembled WGS sequence"/>
</dbReference>
<proteinExistence type="predicted"/>
<accession>A0A164SEC1</accession>
<dbReference type="AlphaFoldDB" id="A0A164SEC1"/>
<feature type="signal peptide" evidence="1">
    <location>
        <begin position="1"/>
        <end position="25"/>
    </location>
</feature>
<evidence type="ECO:0000256" key="1">
    <source>
        <dbReference type="SAM" id="SignalP"/>
    </source>
</evidence>
<reference evidence="2 3" key="1">
    <citation type="journal article" date="2016" name="Mol. Biol. Evol.">
        <title>Comparative Genomics of Early-Diverging Mushroom-Forming Fungi Provides Insights into the Origins of Lignocellulose Decay Capabilities.</title>
        <authorList>
            <person name="Nagy L.G."/>
            <person name="Riley R."/>
            <person name="Tritt A."/>
            <person name="Adam C."/>
            <person name="Daum C."/>
            <person name="Floudas D."/>
            <person name="Sun H."/>
            <person name="Yadav J.S."/>
            <person name="Pangilinan J."/>
            <person name="Larsson K.H."/>
            <person name="Matsuura K."/>
            <person name="Barry K."/>
            <person name="Labutti K."/>
            <person name="Kuo R."/>
            <person name="Ohm R.A."/>
            <person name="Bhattacharya S.S."/>
            <person name="Shirouzu T."/>
            <person name="Yoshinaga Y."/>
            <person name="Martin F.M."/>
            <person name="Grigoriev I.V."/>
            <person name="Hibbett D.S."/>
        </authorList>
    </citation>
    <scope>NUCLEOTIDE SEQUENCE [LARGE SCALE GENOMIC DNA]</scope>
    <source>
        <strain evidence="2 3">HHB9708</strain>
    </source>
</reference>
<evidence type="ECO:0000313" key="3">
    <source>
        <dbReference type="Proteomes" id="UP000076722"/>
    </source>
</evidence>
<protein>
    <recommendedName>
        <fullName evidence="4">Secreted protein</fullName>
    </recommendedName>
</protein>
<evidence type="ECO:0000313" key="2">
    <source>
        <dbReference type="EMBL" id="KZS91395.1"/>
    </source>
</evidence>
<sequence length="146" mass="15598">MFFKPFASFFTFLAVFFSLTSLTTAKIVSIAGDGHFAKQGFAYPITFNTQTFPEDFLDFTVVLGWQTGTIPAGSVGQIAFSTIDLLSLGESNTGTGSFTVQVPLDPNVFKLTQNTVFTVTAAVTSLAGAIKEAQVNLFSTSITIEP</sequence>
<keyword evidence="3" id="KW-1185">Reference proteome</keyword>
<gene>
    <name evidence="2" type="ORF">SISNIDRAFT_467651</name>
</gene>
<dbReference type="Pfam" id="PF19271">
    <property type="entry name" value="Nis1"/>
    <property type="match status" value="1"/>
</dbReference>
<name>A0A164SEC1_9AGAM</name>
<evidence type="ECO:0008006" key="4">
    <source>
        <dbReference type="Google" id="ProtNLM"/>
    </source>
</evidence>
<organism evidence="2 3">
    <name type="scientific">Sistotremastrum niveocremeum HHB9708</name>
    <dbReference type="NCBI Taxonomy" id="1314777"/>
    <lineage>
        <taxon>Eukaryota</taxon>
        <taxon>Fungi</taxon>
        <taxon>Dikarya</taxon>
        <taxon>Basidiomycota</taxon>
        <taxon>Agaricomycotina</taxon>
        <taxon>Agaricomycetes</taxon>
        <taxon>Sistotremastrales</taxon>
        <taxon>Sistotremastraceae</taxon>
        <taxon>Sertulicium</taxon>
        <taxon>Sertulicium niveocremeum</taxon>
    </lineage>
</organism>